<feature type="domain" description="Type I restriction modification DNA specificity" evidence="5">
    <location>
        <begin position="208"/>
        <end position="388"/>
    </location>
</feature>
<dbReference type="GO" id="GO:0009307">
    <property type="term" value="P:DNA restriction-modification system"/>
    <property type="evidence" value="ECO:0007669"/>
    <property type="project" value="UniProtKB-KW"/>
</dbReference>
<organism evidence="6 7">
    <name type="scientific">Malikia granosa</name>
    <dbReference type="NCBI Taxonomy" id="263067"/>
    <lineage>
        <taxon>Bacteria</taxon>
        <taxon>Pseudomonadati</taxon>
        <taxon>Pseudomonadota</taxon>
        <taxon>Betaproteobacteria</taxon>
        <taxon>Burkholderiales</taxon>
        <taxon>Comamonadaceae</taxon>
        <taxon>Malikia</taxon>
    </lineage>
</organism>
<accession>A0A2S9K1J5</accession>
<evidence type="ECO:0000313" key="6">
    <source>
        <dbReference type="EMBL" id="PRD64316.1"/>
    </source>
</evidence>
<evidence type="ECO:0000256" key="4">
    <source>
        <dbReference type="SAM" id="MobiDB-lite"/>
    </source>
</evidence>
<evidence type="ECO:0000256" key="1">
    <source>
        <dbReference type="ARBA" id="ARBA00010923"/>
    </source>
</evidence>
<dbReference type="CDD" id="cd17260">
    <property type="entry name" value="RMtype1_S_EcoEI-TRD1-CR1_like"/>
    <property type="match status" value="1"/>
</dbReference>
<dbReference type="Pfam" id="PF01420">
    <property type="entry name" value="Methylase_S"/>
    <property type="match status" value="2"/>
</dbReference>
<evidence type="ECO:0000256" key="2">
    <source>
        <dbReference type="ARBA" id="ARBA00022747"/>
    </source>
</evidence>
<dbReference type="PANTHER" id="PTHR43140">
    <property type="entry name" value="TYPE-1 RESTRICTION ENZYME ECOKI SPECIFICITY PROTEIN"/>
    <property type="match status" value="1"/>
</dbReference>
<dbReference type="InterPro" id="IPR000055">
    <property type="entry name" value="Restrct_endonuc_typeI_TRD"/>
</dbReference>
<protein>
    <submittedName>
        <fullName evidence="6">Type I restriction endonuclease subunit S</fullName>
    </submittedName>
</protein>
<dbReference type="OrthoDB" id="5298944at2"/>
<dbReference type="InterPro" id="IPR044946">
    <property type="entry name" value="Restrct_endonuc_typeI_TRD_sf"/>
</dbReference>
<dbReference type="EMBL" id="PVLQ01000075">
    <property type="protein sequence ID" value="PRD64316.1"/>
    <property type="molecule type" value="Genomic_DNA"/>
</dbReference>
<dbReference type="PANTHER" id="PTHR43140:SF1">
    <property type="entry name" value="TYPE I RESTRICTION ENZYME ECOKI SPECIFICITY SUBUNIT"/>
    <property type="match status" value="1"/>
</dbReference>
<keyword evidence="6" id="KW-0540">Nuclease</keyword>
<sequence>MPDGWTFAPIARLAVFNPKTDAAEQQNCGFAPMQGLGTRYLDKLAFEIRPWGEVRKSYTHFQDGDVLIAKVTPCFENGKAGIARDLPNGIGAGSSEFCVFRPAQGIDERYLLAWLSGEDFRRRATVAMTGSVGLKRVPKDFFLSEQIPLAPCAEQRRIADKLDTVLARVDAVNARLARVAPILKRFRQSVLAAATSGRLTEDWRGGVPSDWETMRAEEVCSKVQSGGTPKAGFANDGVPFLKVYNIVDQKVSFDYKPQFVSHEIHRSELRKSQVEPGDVLMNIVGPPLGKVAIVPDEHASWNINQAITLFRPSDRVVSRWIYIVLCEGAPIREVLSRTKGSVGQVNISLSQCRAFELPVPSINEQAEIVRRVEALFAFADRLEARLKAAQTATERLTPSLLAKAFRGELVPQDPNDEPASELLKRLTTTAPASPKRRGRVAKTE</sequence>
<dbReference type="Proteomes" id="UP000238589">
    <property type="component" value="Unassembled WGS sequence"/>
</dbReference>
<evidence type="ECO:0000313" key="7">
    <source>
        <dbReference type="Proteomes" id="UP000238589"/>
    </source>
</evidence>
<keyword evidence="6" id="KW-0378">Hydrolase</keyword>
<comment type="similarity">
    <text evidence="1">Belongs to the type-I restriction system S methylase family.</text>
</comment>
<proteinExistence type="inferred from homology"/>
<keyword evidence="7" id="KW-1185">Reference proteome</keyword>
<dbReference type="GO" id="GO:0004519">
    <property type="term" value="F:endonuclease activity"/>
    <property type="evidence" value="ECO:0007669"/>
    <property type="project" value="UniProtKB-KW"/>
</dbReference>
<dbReference type="InterPro" id="IPR051212">
    <property type="entry name" value="Type-I_RE_S_subunit"/>
</dbReference>
<keyword evidence="3" id="KW-0238">DNA-binding</keyword>
<dbReference type="AlphaFoldDB" id="A0A2S9K1J5"/>
<keyword evidence="6" id="KW-0255">Endonuclease</keyword>
<evidence type="ECO:0000256" key="3">
    <source>
        <dbReference type="ARBA" id="ARBA00023125"/>
    </source>
</evidence>
<feature type="region of interest" description="Disordered" evidence="4">
    <location>
        <begin position="410"/>
        <end position="444"/>
    </location>
</feature>
<feature type="domain" description="Type I restriction modification DNA specificity" evidence="5">
    <location>
        <begin position="19"/>
        <end position="177"/>
    </location>
</feature>
<dbReference type="GO" id="GO:0003677">
    <property type="term" value="F:DNA binding"/>
    <property type="evidence" value="ECO:0007669"/>
    <property type="project" value="UniProtKB-KW"/>
</dbReference>
<reference evidence="6 7" key="1">
    <citation type="submission" date="2018-03" db="EMBL/GenBank/DDBJ databases">
        <title>Comparative genomics illustrates the genes involved in a hyperalkaliphilic mechanisms of Serpentinomonas isolated from highly-alkaline calcium-rich serpentinized springs.</title>
        <authorList>
            <person name="Suzuki S."/>
            <person name="Ishii S."/>
            <person name="Walworth N."/>
            <person name="Bird L."/>
            <person name="Kuenen J.G."/>
            <person name="Nealson K.H."/>
        </authorList>
    </citation>
    <scope>NUCLEOTIDE SEQUENCE [LARGE SCALE GENOMIC DNA]</scope>
    <source>
        <strain evidence="6 7">P1</strain>
    </source>
</reference>
<keyword evidence="2" id="KW-0680">Restriction system</keyword>
<evidence type="ECO:0000259" key="5">
    <source>
        <dbReference type="Pfam" id="PF01420"/>
    </source>
</evidence>
<comment type="caution">
    <text evidence="6">The sequence shown here is derived from an EMBL/GenBank/DDBJ whole genome shotgun (WGS) entry which is preliminary data.</text>
</comment>
<name>A0A2S9K1J5_9BURK</name>
<feature type="compositionally biased region" description="Basic residues" evidence="4">
    <location>
        <begin position="434"/>
        <end position="444"/>
    </location>
</feature>
<gene>
    <name evidence="6" type="ORF">C6P64_15105</name>
</gene>
<dbReference type="SUPFAM" id="SSF116734">
    <property type="entry name" value="DNA methylase specificity domain"/>
    <property type="match status" value="2"/>
</dbReference>
<dbReference type="Gene3D" id="3.90.220.20">
    <property type="entry name" value="DNA methylase specificity domains"/>
    <property type="match status" value="2"/>
</dbReference>